<name>A0A8S5QRM7_9CAUD</name>
<evidence type="ECO:0000313" key="1">
    <source>
        <dbReference type="EMBL" id="DAE21481.1"/>
    </source>
</evidence>
<accession>A0A8S5QRM7</accession>
<dbReference type="EMBL" id="BK015712">
    <property type="protein sequence ID" value="DAE21481.1"/>
    <property type="molecule type" value="Genomic_DNA"/>
</dbReference>
<reference evidence="1" key="1">
    <citation type="journal article" date="2021" name="Proc. Natl. Acad. Sci. U.S.A.">
        <title>A Catalog of Tens of Thousands of Viruses from Human Metagenomes Reveals Hidden Associations with Chronic Diseases.</title>
        <authorList>
            <person name="Tisza M.J."/>
            <person name="Buck C.B."/>
        </authorList>
    </citation>
    <scope>NUCLEOTIDE SEQUENCE</scope>
    <source>
        <strain evidence="1">CtgXL3</strain>
    </source>
</reference>
<proteinExistence type="predicted"/>
<sequence length="158" mass="17768">MQDFGMLAHCVRNNKTSDKTASGSVMNTTMYAKVGKEKRSVCEVNQFSSGNERVSQFSFSDRAGISSALTVIVNEETGVTTCKHPHVVCEDGWVLKNLDIFQKVYLVTDPADVPKWFNDMFLEIMDRLLYDCECDDLPEILVNVRDYISGLSRPVGKE</sequence>
<protein>
    <submittedName>
        <fullName evidence="1">Uncharacterized protein</fullName>
    </submittedName>
</protein>
<organism evidence="1">
    <name type="scientific">Myoviridae sp. ctgXL3</name>
    <dbReference type="NCBI Taxonomy" id="2826681"/>
    <lineage>
        <taxon>Viruses</taxon>
        <taxon>Duplodnaviria</taxon>
        <taxon>Heunggongvirae</taxon>
        <taxon>Uroviricota</taxon>
        <taxon>Caudoviricetes</taxon>
    </lineage>
</organism>